<gene>
    <name evidence="1" type="ORF">AMST5_03918</name>
</gene>
<protein>
    <submittedName>
        <fullName evidence="1">Uncharacterized protein</fullName>
    </submittedName>
</protein>
<sequence length="166" mass="18714">MKLSNKLRSHKWKASSLAPGDHGWEYSEDPIRAAGSLDRCEAFLHDLLSRVDKAEFDNDTLWARVRAVLADLQGRPIGGEVTLYYILEDQKLRTLPFDVEAAIEVLREEFIAGHTHGVLCVKDADGNNEGDILRARGERDWPAFEEKARAWLTKAIDIALIRQGGF</sequence>
<dbReference type="AlphaFoldDB" id="A0AA48M3Z6"/>
<name>A0AA48M3Z6_9ZZZZ</name>
<dbReference type="EMBL" id="OY288114">
    <property type="protein sequence ID" value="CAJ0888921.1"/>
    <property type="molecule type" value="Genomic_DNA"/>
</dbReference>
<reference evidence="1" key="1">
    <citation type="submission" date="2023-07" db="EMBL/GenBank/DDBJ databases">
        <authorList>
            <person name="Pelsma A.J. K."/>
        </authorList>
    </citation>
    <scope>NUCLEOTIDE SEQUENCE</scope>
</reference>
<organism evidence="1">
    <name type="scientific">freshwater sediment metagenome</name>
    <dbReference type="NCBI Taxonomy" id="556182"/>
    <lineage>
        <taxon>unclassified sequences</taxon>
        <taxon>metagenomes</taxon>
        <taxon>ecological metagenomes</taxon>
    </lineage>
</organism>
<proteinExistence type="predicted"/>
<evidence type="ECO:0000313" key="1">
    <source>
        <dbReference type="EMBL" id="CAJ0888921.1"/>
    </source>
</evidence>
<accession>A0AA48M3Z6</accession>